<dbReference type="InterPro" id="IPR019079">
    <property type="entry name" value="Capsule_synth_CapA"/>
</dbReference>
<dbReference type="PANTHER" id="PTHR33393:SF11">
    <property type="entry name" value="POLYGLUTAMINE SYNTHESIS ACCESSORY PROTEIN RV0574C-RELATED"/>
    <property type="match status" value="1"/>
</dbReference>
<dbReference type="SMART" id="SM00854">
    <property type="entry name" value="PGA_cap"/>
    <property type="match status" value="1"/>
</dbReference>
<feature type="domain" description="Capsule synthesis protein CapA" evidence="2">
    <location>
        <begin position="2"/>
        <end position="315"/>
    </location>
</feature>
<dbReference type="SUPFAM" id="SSF56300">
    <property type="entry name" value="Metallo-dependent phosphatases"/>
    <property type="match status" value="1"/>
</dbReference>
<organism evidence="3 4">
    <name type="scientific">Bifidobacterium parmae</name>
    <dbReference type="NCBI Taxonomy" id="361854"/>
    <lineage>
        <taxon>Bacteria</taxon>
        <taxon>Bacillati</taxon>
        <taxon>Actinomycetota</taxon>
        <taxon>Actinomycetes</taxon>
        <taxon>Bifidobacteriales</taxon>
        <taxon>Bifidobacteriaceae</taxon>
        <taxon>Bifidobacterium</taxon>
    </lineage>
</organism>
<gene>
    <name evidence="3" type="ORF">Uis4E_1088</name>
</gene>
<comment type="similarity">
    <text evidence="1">Belongs to the CapA family.</text>
</comment>
<evidence type="ECO:0000313" key="4">
    <source>
        <dbReference type="Proteomes" id="UP000235034"/>
    </source>
</evidence>
<accession>A0A2N5J3C4</accession>
<dbReference type="InterPro" id="IPR052169">
    <property type="entry name" value="CW_Biosynth-Accessory"/>
</dbReference>
<dbReference type="PANTHER" id="PTHR33393">
    <property type="entry name" value="POLYGLUTAMINE SYNTHESIS ACCESSORY PROTEIN RV0574C-RELATED"/>
    <property type="match status" value="1"/>
</dbReference>
<dbReference type="Proteomes" id="UP000235034">
    <property type="component" value="Unassembled WGS sequence"/>
</dbReference>
<dbReference type="Pfam" id="PF09587">
    <property type="entry name" value="PGA_cap"/>
    <property type="match status" value="1"/>
</dbReference>
<evidence type="ECO:0000313" key="3">
    <source>
        <dbReference type="EMBL" id="PLS28724.1"/>
    </source>
</evidence>
<dbReference type="InterPro" id="IPR029052">
    <property type="entry name" value="Metallo-depent_PP-like"/>
</dbReference>
<dbReference type="EMBL" id="NMWT01000013">
    <property type="protein sequence ID" value="PLS28724.1"/>
    <property type="molecule type" value="Genomic_DNA"/>
</dbReference>
<reference evidence="3 4" key="1">
    <citation type="submission" date="2017-07" db="EMBL/GenBank/DDBJ databases">
        <title>Bifidobacterium novel species.</title>
        <authorList>
            <person name="Lugli G.A."/>
            <person name="Milani C."/>
            <person name="Duranti S."/>
            <person name="Mangifesta M."/>
        </authorList>
    </citation>
    <scope>NUCLEOTIDE SEQUENCE [LARGE SCALE GENOMIC DNA]</scope>
    <source>
        <strain evidence="3 4">77</strain>
    </source>
</reference>
<proteinExistence type="inferred from homology"/>
<protein>
    <submittedName>
        <fullName evidence="3">Capsule biosynthesis protein CapA</fullName>
    </submittedName>
</protein>
<dbReference type="RefSeq" id="WP_101622234.1">
    <property type="nucleotide sequence ID" value="NZ_NMWT01000013.1"/>
</dbReference>
<comment type="caution">
    <text evidence="3">The sequence shown here is derived from an EMBL/GenBank/DDBJ whole genome shotgun (WGS) entry which is preliminary data.</text>
</comment>
<keyword evidence="4" id="KW-1185">Reference proteome</keyword>
<name>A0A2N5J3C4_9BIFI</name>
<evidence type="ECO:0000256" key="1">
    <source>
        <dbReference type="ARBA" id="ARBA00005662"/>
    </source>
</evidence>
<evidence type="ECO:0000259" key="2">
    <source>
        <dbReference type="SMART" id="SM00854"/>
    </source>
</evidence>
<sequence>MRIIATGDALFASRNLRGRIDPELVSLLDEADAVFTNAEFTTPAHDTPAYPEGYTLGSHPWAVDELKSLGVNLVSGANNHTGDYGHVGVLDTLRAFEERGLTPAGLGRTLAEARRPVFTDVADARIGLVGTATTAAADFLASDASPWGAARPGLNPLRWSVSVELPESQYEQLRAIDEALGTARTHRETDRVEIRENTDPNWFNFGVPNAVKVRKGSQARLVWQADPRDVEANCRAIRDAKGTADVVIVSIHAHEGEQDGWYHAQPAPFIVDACHAFVEAGADLVLCHGPHMLRGIDRYRDGVIFYSLGSLVSDFETSARVPVEMFQKYALADDSYPSDLHQMRRRDANGEPQGFYGDERFDTSCFAAIDVDPDTGVKSVTVVPTQLRMNEERHALRGIPRRADVEEARAIVDRLNAMSEPYGTKLEFDEETGVGTLTL</sequence>
<dbReference type="AlphaFoldDB" id="A0A2N5J3C4"/>
<dbReference type="OrthoDB" id="4394033at2"/>